<dbReference type="EMBL" id="SOAM01000003">
    <property type="protein sequence ID" value="TDS75915.1"/>
    <property type="molecule type" value="Genomic_DNA"/>
</dbReference>
<reference evidence="2 3" key="1">
    <citation type="submission" date="2019-03" db="EMBL/GenBank/DDBJ databases">
        <title>Genomic Encyclopedia of Archaeal and Bacterial Type Strains, Phase II (KMG-II): from individual species to whole genera.</title>
        <authorList>
            <person name="Goeker M."/>
        </authorList>
    </citation>
    <scope>NUCLEOTIDE SEQUENCE [LARGE SCALE GENOMIC DNA]</scope>
    <source>
        <strain evidence="2 3">DSM 24782</strain>
    </source>
</reference>
<evidence type="ECO:0000313" key="2">
    <source>
        <dbReference type="EMBL" id="TDS75915.1"/>
    </source>
</evidence>
<feature type="coiled-coil region" evidence="1">
    <location>
        <begin position="4"/>
        <end position="45"/>
    </location>
</feature>
<gene>
    <name evidence="2" type="ORF">CLV52_3026</name>
</gene>
<keyword evidence="1" id="KW-0175">Coiled coil</keyword>
<evidence type="ECO:0000256" key="1">
    <source>
        <dbReference type="SAM" id="Coils"/>
    </source>
</evidence>
<protein>
    <submittedName>
        <fullName evidence="2">Uncharacterized protein</fullName>
    </submittedName>
</protein>
<keyword evidence="3" id="KW-1185">Reference proteome</keyword>
<dbReference type="Proteomes" id="UP000295344">
    <property type="component" value="Unassembled WGS sequence"/>
</dbReference>
<organism evidence="2 3">
    <name type="scientific">Amnibacterium kyonggiense</name>
    <dbReference type="NCBI Taxonomy" id="595671"/>
    <lineage>
        <taxon>Bacteria</taxon>
        <taxon>Bacillati</taxon>
        <taxon>Actinomycetota</taxon>
        <taxon>Actinomycetes</taxon>
        <taxon>Micrococcales</taxon>
        <taxon>Microbacteriaceae</taxon>
        <taxon>Amnibacterium</taxon>
    </lineage>
</organism>
<comment type="caution">
    <text evidence="2">The sequence shown here is derived from an EMBL/GenBank/DDBJ whole genome shotgun (WGS) entry which is preliminary data.</text>
</comment>
<sequence length="67" mass="7431">MGDIDRALNRLQKAAEKVDRASTTLDDARRERDDALRAARDVKASYVQMQEASGLSAVTVAKVLRTR</sequence>
<proteinExistence type="predicted"/>
<name>A0A4R7FGR1_9MICO</name>
<accession>A0A4R7FGR1</accession>
<dbReference type="RefSeq" id="WP_133767146.1">
    <property type="nucleotide sequence ID" value="NZ_BAAARP010000001.1"/>
</dbReference>
<dbReference type="AlphaFoldDB" id="A0A4R7FGR1"/>
<evidence type="ECO:0000313" key="3">
    <source>
        <dbReference type="Proteomes" id="UP000295344"/>
    </source>
</evidence>